<evidence type="ECO:0000313" key="2">
    <source>
        <dbReference type="EMBL" id="CAH8392576.1"/>
    </source>
</evidence>
<comment type="caution">
    <text evidence="2">The sequence shown here is derived from an EMBL/GenBank/DDBJ whole genome shotgun (WGS) entry which is preliminary data.</text>
</comment>
<gene>
    <name evidence="2" type="ORF">ERUC_LOCUS45059</name>
</gene>
<dbReference type="AlphaFoldDB" id="A0ABC8M8C7"/>
<evidence type="ECO:0000256" key="1">
    <source>
        <dbReference type="SAM" id="MobiDB-lite"/>
    </source>
</evidence>
<accession>A0ABC8M8C7</accession>
<feature type="compositionally biased region" description="Basic residues" evidence="1">
    <location>
        <begin position="7"/>
        <end position="26"/>
    </location>
</feature>
<feature type="compositionally biased region" description="Polar residues" evidence="1">
    <location>
        <begin position="69"/>
        <end position="78"/>
    </location>
</feature>
<keyword evidence="3" id="KW-1185">Reference proteome</keyword>
<dbReference type="EMBL" id="CAKOAT010997002">
    <property type="protein sequence ID" value="CAH8392576.1"/>
    <property type="molecule type" value="Genomic_DNA"/>
</dbReference>
<organism evidence="2 3">
    <name type="scientific">Eruca vesicaria subsp. sativa</name>
    <name type="common">Garden rocket</name>
    <name type="synonym">Eruca sativa</name>
    <dbReference type="NCBI Taxonomy" id="29727"/>
    <lineage>
        <taxon>Eukaryota</taxon>
        <taxon>Viridiplantae</taxon>
        <taxon>Streptophyta</taxon>
        <taxon>Embryophyta</taxon>
        <taxon>Tracheophyta</taxon>
        <taxon>Spermatophyta</taxon>
        <taxon>Magnoliopsida</taxon>
        <taxon>eudicotyledons</taxon>
        <taxon>Gunneridae</taxon>
        <taxon>Pentapetalae</taxon>
        <taxon>rosids</taxon>
        <taxon>malvids</taxon>
        <taxon>Brassicales</taxon>
        <taxon>Brassicaceae</taxon>
        <taxon>Brassiceae</taxon>
        <taxon>Eruca</taxon>
    </lineage>
</organism>
<feature type="non-terminal residue" evidence="2">
    <location>
        <position position="1"/>
    </location>
</feature>
<protein>
    <submittedName>
        <fullName evidence="2">Uncharacterized protein</fullName>
    </submittedName>
</protein>
<feature type="compositionally biased region" description="Polar residues" evidence="1">
    <location>
        <begin position="89"/>
        <end position="98"/>
    </location>
</feature>
<evidence type="ECO:0000313" key="3">
    <source>
        <dbReference type="Proteomes" id="UP001642260"/>
    </source>
</evidence>
<dbReference type="Proteomes" id="UP001642260">
    <property type="component" value="Unassembled WGS sequence"/>
</dbReference>
<reference evidence="2 3" key="1">
    <citation type="submission" date="2022-03" db="EMBL/GenBank/DDBJ databases">
        <authorList>
            <person name="Macdonald S."/>
            <person name="Ahmed S."/>
            <person name="Newling K."/>
        </authorList>
    </citation>
    <scope>NUCLEOTIDE SEQUENCE [LARGE SCALE GENOMIC DNA]</scope>
</reference>
<proteinExistence type="predicted"/>
<sequence>NREEAVKKRKDASKKKRDAAAAKKKRDAATAAAKKKDAVARKKEKEATAKKKTETAENKRVRDGGADGRSSSTRTKQSQNRETEIEVTETASPQSLQGESFRASPKNHLFRHPLQPLETSLSLSNSSTKSPSDRVVDDEEIGSNNRDSRTPEAANNNDVQRTVVDENMAVEQI</sequence>
<feature type="compositionally biased region" description="Basic and acidic residues" evidence="1">
    <location>
        <begin position="34"/>
        <end position="66"/>
    </location>
</feature>
<feature type="region of interest" description="Disordered" evidence="1">
    <location>
        <begin position="1"/>
        <end position="173"/>
    </location>
</feature>
<feature type="compositionally biased region" description="Low complexity" evidence="1">
    <location>
        <begin position="119"/>
        <end position="130"/>
    </location>
</feature>
<name>A0ABC8M8C7_ERUVS</name>